<evidence type="ECO:0000256" key="1">
    <source>
        <dbReference type="SAM" id="MobiDB-lite"/>
    </source>
</evidence>
<organism evidence="3 4">
    <name type="scientific">Puccinia sorghi</name>
    <dbReference type="NCBI Taxonomy" id="27349"/>
    <lineage>
        <taxon>Eukaryota</taxon>
        <taxon>Fungi</taxon>
        <taxon>Dikarya</taxon>
        <taxon>Basidiomycota</taxon>
        <taxon>Pucciniomycotina</taxon>
        <taxon>Pucciniomycetes</taxon>
        <taxon>Pucciniales</taxon>
        <taxon>Pucciniaceae</taxon>
        <taxon>Puccinia</taxon>
    </lineage>
</organism>
<dbReference type="PANTHER" id="PTHR35396:SF1">
    <property type="entry name" value="SMALL SECRETED PROTEIN"/>
    <property type="match status" value="1"/>
</dbReference>
<comment type="caution">
    <text evidence="3">The sequence shown here is derived from an EMBL/GenBank/DDBJ whole genome shotgun (WGS) entry which is preliminary data.</text>
</comment>
<dbReference type="EMBL" id="LAVV01007236">
    <property type="protein sequence ID" value="KNZ56636.1"/>
    <property type="molecule type" value="Genomic_DNA"/>
</dbReference>
<evidence type="ECO:0000313" key="4">
    <source>
        <dbReference type="Proteomes" id="UP000037035"/>
    </source>
</evidence>
<feature type="signal peptide" evidence="2">
    <location>
        <begin position="1"/>
        <end position="24"/>
    </location>
</feature>
<keyword evidence="4" id="KW-1185">Reference proteome</keyword>
<feature type="chain" id="PRO_5005568129" evidence="2">
    <location>
        <begin position="25"/>
        <end position="265"/>
    </location>
</feature>
<evidence type="ECO:0000313" key="3">
    <source>
        <dbReference type="EMBL" id="KNZ56636.1"/>
    </source>
</evidence>
<evidence type="ECO:0000256" key="2">
    <source>
        <dbReference type="SAM" id="SignalP"/>
    </source>
</evidence>
<dbReference type="VEuPathDB" id="FungiDB:VP01_235g3"/>
<gene>
    <name evidence="3" type="ORF">VP01_235g3</name>
</gene>
<name>A0A0L6V754_9BASI</name>
<dbReference type="PANTHER" id="PTHR35396">
    <property type="entry name" value="SMALL SECRETED PROTEIN"/>
    <property type="match status" value="1"/>
</dbReference>
<accession>A0A0L6V754</accession>
<feature type="region of interest" description="Disordered" evidence="1">
    <location>
        <begin position="164"/>
        <end position="265"/>
    </location>
</feature>
<dbReference type="Proteomes" id="UP000037035">
    <property type="component" value="Unassembled WGS sequence"/>
</dbReference>
<keyword evidence="2" id="KW-0732">Signal</keyword>
<feature type="compositionally biased region" description="Low complexity" evidence="1">
    <location>
        <begin position="249"/>
        <end position="265"/>
    </location>
</feature>
<proteinExistence type="predicted"/>
<dbReference type="OrthoDB" id="160054at2759"/>
<protein>
    <submittedName>
        <fullName evidence="3">Uncharacterized protein</fullName>
    </submittedName>
</protein>
<reference evidence="3 4" key="1">
    <citation type="submission" date="2015-08" db="EMBL/GenBank/DDBJ databases">
        <title>Next Generation Sequencing and Analysis of the Genome of Puccinia sorghi L Schw, the Causal Agent of Maize Common Rust.</title>
        <authorList>
            <person name="Rochi L."/>
            <person name="Burguener G."/>
            <person name="Darino M."/>
            <person name="Turjanski A."/>
            <person name="Kreff E."/>
            <person name="Dieguez M.J."/>
            <person name="Sacco F."/>
        </authorList>
    </citation>
    <scope>NUCLEOTIDE SEQUENCE [LARGE SCALE GENOMIC DNA]</scope>
    <source>
        <strain evidence="3 4">RO10H11247</strain>
    </source>
</reference>
<dbReference type="AlphaFoldDB" id="A0A0L6V754"/>
<sequence>MGYLNGVIYSSLMVLLSKIELVSANWDPATGHLHDYRPSQSWLSQHKSGARCYNDIQVAECAQNTRLSYPNVQLFATFQVNHADDNYHGCQGTDRRKLFSLTVPVARTQCCRRHLIWKLTLRTIIRSFGSKWFLIQKVYYRRCCHAQHSPILAFSGLGGISGPGTNPIADPQTGAFGYETSDGKFHQGKPNTAQEQRDHDANYPGFKLPPAWSGVSYPSDSPQPVQPKCGTPDGANLDPGQVQGAYGNYKPAPASSYKAPPIHLS</sequence>